<dbReference type="PANTHER" id="PTHR40057">
    <property type="entry name" value="SLR1162 PROTEIN"/>
    <property type="match status" value="1"/>
</dbReference>
<dbReference type="SUPFAM" id="SSF54909">
    <property type="entry name" value="Dimeric alpha+beta barrel"/>
    <property type="match status" value="1"/>
</dbReference>
<organism evidence="2 3">
    <name type="scientific">Marinovum algicola</name>
    <dbReference type="NCBI Taxonomy" id="42444"/>
    <lineage>
        <taxon>Bacteria</taxon>
        <taxon>Pseudomonadati</taxon>
        <taxon>Pseudomonadota</taxon>
        <taxon>Alphaproteobacteria</taxon>
        <taxon>Rhodobacterales</taxon>
        <taxon>Roseobacteraceae</taxon>
        <taxon>Marinovum</taxon>
    </lineage>
</organism>
<keyword evidence="1" id="KW-1133">Transmembrane helix</keyword>
<dbReference type="GO" id="GO:0004497">
    <property type="term" value="F:monooxygenase activity"/>
    <property type="evidence" value="ECO:0007669"/>
    <property type="project" value="UniProtKB-KW"/>
</dbReference>
<keyword evidence="2" id="KW-0560">Oxidoreductase</keyword>
<dbReference type="AlphaFoldDB" id="A0A975ZP19"/>
<feature type="transmembrane region" description="Helical" evidence="1">
    <location>
        <begin position="118"/>
        <end position="140"/>
    </location>
</feature>
<gene>
    <name evidence="2" type="ORF">SAMN04487940_109155</name>
</gene>
<evidence type="ECO:0000256" key="1">
    <source>
        <dbReference type="SAM" id="Phobius"/>
    </source>
</evidence>
<reference evidence="2 3" key="1">
    <citation type="submission" date="2016-10" db="EMBL/GenBank/DDBJ databases">
        <authorList>
            <person name="Varghese N."/>
            <person name="Submissions S."/>
        </authorList>
    </citation>
    <scope>NUCLEOTIDE SEQUENCE [LARGE SCALE GENOMIC DNA]</scope>
    <source>
        <strain evidence="2 3">FF3</strain>
    </source>
</reference>
<proteinExistence type="predicted"/>
<feature type="transmembrane region" description="Helical" evidence="1">
    <location>
        <begin position="146"/>
        <end position="169"/>
    </location>
</feature>
<comment type="caution">
    <text evidence="2">The sequence shown here is derived from an EMBL/GenBank/DDBJ whole genome shotgun (WGS) entry which is preliminary data.</text>
</comment>
<evidence type="ECO:0000313" key="3">
    <source>
        <dbReference type="Proteomes" id="UP000182932"/>
    </source>
</evidence>
<name>A0A975ZP19_9RHOB</name>
<dbReference type="GeneID" id="80819040"/>
<keyword evidence="1" id="KW-0812">Transmembrane</keyword>
<dbReference type="PANTHER" id="PTHR40057:SF1">
    <property type="entry name" value="SLR1162 PROTEIN"/>
    <property type="match status" value="1"/>
</dbReference>
<dbReference type="RefSeq" id="WP_074837144.1">
    <property type="nucleotide sequence ID" value="NZ_CATLQZ010000007.1"/>
</dbReference>
<dbReference type="InterPro" id="IPR038762">
    <property type="entry name" value="ABM_predict"/>
</dbReference>
<keyword evidence="3" id="KW-1185">Reference proteome</keyword>
<dbReference type="EMBL" id="FNYY01000009">
    <property type="protein sequence ID" value="SEJ73169.1"/>
    <property type="molecule type" value="Genomic_DNA"/>
</dbReference>
<accession>A0A975ZP19</accession>
<keyword evidence="1" id="KW-0472">Membrane</keyword>
<evidence type="ECO:0000313" key="2">
    <source>
        <dbReference type="EMBL" id="SEJ73169.1"/>
    </source>
</evidence>
<protein>
    <submittedName>
        <fullName evidence="2">Antibiotic biosynthesis monooxygenase (ABM) superfamily enzyme</fullName>
    </submittedName>
</protein>
<keyword evidence="2" id="KW-0503">Monooxygenase</keyword>
<dbReference type="InterPro" id="IPR011008">
    <property type="entry name" value="Dimeric_a/b-barrel"/>
</dbReference>
<dbReference type="Proteomes" id="UP000182932">
    <property type="component" value="Unassembled WGS sequence"/>
</dbReference>
<sequence length="177" mass="19980">MGARSSQVVTVVIRRLPVTARPEVQAKMDRLRAAARQYPGYQGADDTYLPATDTHVDLVTLFRFDCRKNLKRWEGAPERKRLIAEVDRQCLEISDRAAFDGLSLLLPDTVKVSKLETVVVLIALILALGWLANMLLPPMAEPWRTVLTVAVNVCLISYLFLPWSIRLLVAIRKRLLS</sequence>